<comment type="caution">
    <text evidence="3">The sequence shown here is derived from an EMBL/GenBank/DDBJ whole genome shotgun (WGS) entry which is preliminary data.</text>
</comment>
<organism evidence="3 4">
    <name type="scientific">Psychrobacter faecalis</name>
    <dbReference type="NCBI Taxonomy" id="180588"/>
    <lineage>
        <taxon>Bacteria</taxon>
        <taxon>Pseudomonadati</taxon>
        <taxon>Pseudomonadota</taxon>
        <taxon>Gammaproteobacteria</taxon>
        <taxon>Moraxellales</taxon>
        <taxon>Moraxellaceae</taxon>
        <taxon>Psychrobacter</taxon>
    </lineage>
</organism>
<dbReference type="EMBL" id="JAVAJI010000028">
    <property type="protein sequence ID" value="MDP4545889.1"/>
    <property type="molecule type" value="Genomic_DNA"/>
</dbReference>
<evidence type="ECO:0000256" key="2">
    <source>
        <dbReference type="SAM" id="SignalP"/>
    </source>
</evidence>
<feature type="transmembrane region" description="Helical" evidence="1">
    <location>
        <begin position="85"/>
        <end position="104"/>
    </location>
</feature>
<dbReference type="RefSeq" id="WP_305936085.1">
    <property type="nucleotide sequence ID" value="NZ_JAVAJI010000028.1"/>
</dbReference>
<evidence type="ECO:0000313" key="3">
    <source>
        <dbReference type="EMBL" id="MDP4545889.1"/>
    </source>
</evidence>
<feature type="chain" id="PRO_5047178398" evidence="2">
    <location>
        <begin position="29"/>
        <end position="210"/>
    </location>
</feature>
<keyword evidence="1" id="KW-1133">Transmembrane helix</keyword>
<sequence length="210" mass="22425">MPQNLAVFTTAKLLALSAMGAAASAASAANAASLSMQLNEPYLFFYLQLPLWFLFSAMIVLTFASAFLSLTTDYMRARGTKTSKFSTALIVGFVISFVALPTFITEPSPGLMMLTASVGAFSGTSLLYLAGRLVSNKELHDAVIDLIVHRAVKFLGVALDLITEHATKLLTVVLTSLVASFVIVPQIKTELNANSVLQPALLEVINVNHS</sequence>
<proteinExistence type="predicted"/>
<keyword evidence="1" id="KW-0812">Transmembrane</keyword>
<feature type="signal peptide" evidence="2">
    <location>
        <begin position="1"/>
        <end position="28"/>
    </location>
</feature>
<keyword evidence="1" id="KW-0472">Membrane</keyword>
<keyword evidence="4" id="KW-1185">Reference proteome</keyword>
<name>A0ABT9HJE3_9GAMM</name>
<evidence type="ECO:0000256" key="1">
    <source>
        <dbReference type="SAM" id="Phobius"/>
    </source>
</evidence>
<dbReference type="Proteomes" id="UP001228171">
    <property type="component" value="Unassembled WGS sequence"/>
</dbReference>
<protein>
    <submittedName>
        <fullName evidence="3">Uncharacterized protein</fullName>
    </submittedName>
</protein>
<keyword evidence="2" id="KW-0732">Signal</keyword>
<feature type="transmembrane region" description="Helical" evidence="1">
    <location>
        <begin position="52"/>
        <end position="73"/>
    </location>
</feature>
<feature type="transmembrane region" description="Helical" evidence="1">
    <location>
        <begin position="110"/>
        <end position="130"/>
    </location>
</feature>
<accession>A0ABT9HJE3</accession>
<reference evidence="3 4" key="1">
    <citation type="submission" date="2023-08" db="EMBL/GenBank/DDBJ databases">
        <authorList>
            <person name="Kumar R."/>
        </authorList>
    </citation>
    <scope>NUCLEOTIDE SEQUENCE [LARGE SCALE GENOMIC DNA]</scope>
    <source>
        <strain evidence="3 4">LUR13</strain>
    </source>
</reference>
<evidence type="ECO:0000313" key="4">
    <source>
        <dbReference type="Proteomes" id="UP001228171"/>
    </source>
</evidence>
<gene>
    <name evidence="3" type="ORF">Q8P09_12465</name>
</gene>